<keyword evidence="4" id="KW-1185">Reference proteome</keyword>
<evidence type="ECO:0000313" key="3">
    <source>
        <dbReference type="EMBL" id="PSH64324.1"/>
    </source>
</evidence>
<keyword evidence="1" id="KW-0472">Membrane</keyword>
<feature type="transmembrane region" description="Helical" evidence="1">
    <location>
        <begin position="12"/>
        <end position="30"/>
    </location>
</feature>
<feature type="transmembrane region" description="Helical" evidence="1">
    <location>
        <begin position="42"/>
        <end position="63"/>
    </location>
</feature>
<dbReference type="InterPro" id="IPR049201">
    <property type="entry name" value="DUF6867"/>
</dbReference>
<dbReference type="RefSeq" id="WP_106713199.1">
    <property type="nucleotide sequence ID" value="NZ_PGGO01000020.1"/>
</dbReference>
<dbReference type="OrthoDB" id="9806174at2"/>
<dbReference type="Proteomes" id="UP000241444">
    <property type="component" value="Unassembled WGS sequence"/>
</dbReference>
<feature type="domain" description="DUF6867" evidence="2">
    <location>
        <begin position="10"/>
        <end position="114"/>
    </location>
</feature>
<organism evidence="3 4">
    <name type="scientific">Phyllobacterium brassicacearum</name>
    <dbReference type="NCBI Taxonomy" id="314235"/>
    <lineage>
        <taxon>Bacteria</taxon>
        <taxon>Pseudomonadati</taxon>
        <taxon>Pseudomonadota</taxon>
        <taxon>Alphaproteobacteria</taxon>
        <taxon>Hyphomicrobiales</taxon>
        <taxon>Phyllobacteriaceae</taxon>
        <taxon>Phyllobacterium</taxon>
    </lineage>
</organism>
<keyword evidence="1" id="KW-0812">Transmembrane</keyword>
<dbReference type="EMBL" id="PGGO01000020">
    <property type="protein sequence ID" value="PSH64324.1"/>
    <property type="molecule type" value="Genomic_DNA"/>
</dbReference>
<name>A0A2P7BCW5_9HYPH</name>
<comment type="caution">
    <text evidence="3">The sequence shown here is derived from an EMBL/GenBank/DDBJ whole genome shotgun (WGS) entry which is preliminary data.</text>
</comment>
<proteinExistence type="predicted"/>
<keyword evidence="1" id="KW-1133">Transmembrane helix</keyword>
<sequence length="117" mass="13801">MQGILYEEPSVWLFLLVTCIMGGWAAWMTGRACARTWRPIPILVFYMLLLGIAVRFIHFALFGGTMLTLHYYVVDTIVLIVIGTLGYRYTRTKQMVRQYHWLYEKVSPFSWKERTRA</sequence>
<accession>A0A2P7BCW5</accession>
<feature type="transmembrane region" description="Helical" evidence="1">
    <location>
        <begin position="69"/>
        <end position="87"/>
    </location>
</feature>
<evidence type="ECO:0000313" key="4">
    <source>
        <dbReference type="Proteomes" id="UP000241444"/>
    </source>
</evidence>
<evidence type="ECO:0000259" key="2">
    <source>
        <dbReference type="Pfam" id="PF21741"/>
    </source>
</evidence>
<reference evidence="4" key="1">
    <citation type="submission" date="2017-11" db="EMBL/GenBank/DDBJ databases">
        <authorList>
            <person name="Kuznetsova I."/>
            <person name="Sazanova A."/>
            <person name="Chirak E."/>
            <person name="Safronova V."/>
            <person name="Willems A."/>
        </authorList>
    </citation>
    <scope>NUCLEOTIDE SEQUENCE [LARGE SCALE GENOMIC DNA]</scope>
    <source>
        <strain evidence="4">STM 196</strain>
    </source>
</reference>
<gene>
    <name evidence="3" type="ORF">CU102_21770</name>
</gene>
<protein>
    <recommendedName>
        <fullName evidence="2">DUF6867 domain-containing protein</fullName>
    </recommendedName>
</protein>
<evidence type="ECO:0000256" key="1">
    <source>
        <dbReference type="SAM" id="Phobius"/>
    </source>
</evidence>
<dbReference type="Pfam" id="PF21741">
    <property type="entry name" value="DUF6867"/>
    <property type="match status" value="1"/>
</dbReference>
<dbReference type="AlphaFoldDB" id="A0A2P7BCW5"/>